<keyword evidence="9" id="KW-0966">Cell projection</keyword>
<dbReference type="InterPro" id="IPR002371">
    <property type="entry name" value="FlgK"/>
</dbReference>
<dbReference type="Pfam" id="PF22638">
    <property type="entry name" value="FlgK_D1"/>
    <property type="match status" value="1"/>
</dbReference>
<dbReference type="PROSITE" id="PS00588">
    <property type="entry name" value="FLAGELLA_BB_ROD"/>
    <property type="match status" value="1"/>
</dbReference>
<dbReference type="SUPFAM" id="SSF64518">
    <property type="entry name" value="Phase 1 flagellin"/>
    <property type="match status" value="1"/>
</dbReference>
<dbReference type="AlphaFoldDB" id="A0A0H3FYV0"/>
<evidence type="ECO:0000256" key="5">
    <source>
        <dbReference type="ARBA" id="ARBA00022525"/>
    </source>
</evidence>
<accession>A0A0H3FYV0</accession>
<dbReference type="Pfam" id="PF06429">
    <property type="entry name" value="Flg_bbr_C"/>
    <property type="match status" value="1"/>
</dbReference>
<dbReference type="GO" id="GO:0005198">
    <property type="term" value="F:structural molecule activity"/>
    <property type="evidence" value="ECO:0007669"/>
    <property type="project" value="InterPro"/>
</dbReference>
<gene>
    <name evidence="9" type="ordered locus">Zmob_1129</name>
</gene>
<dbReference type="GO" id="GO:0044780">
    <property type="term" value="P:bacterial-type flagellum assembly"/>
    <property type="evidence" value="ECO:0007669"/>
    <property type="project" value="InterPro"/>
</dbReference>
<protein>
    <recommendedName>
        <fullName evidence="4">Flagellar hook-associated protein 1</fullName>
    </recommendedName>
</protein>
<evidence type="ECO:0000256" key="4">
    <source>
        <dbReference type="ARBA" id="ARBA00016244"/>
    </source>
</evidence>
<dbReference type="RefSeq" id="WP_014500884.1">
    <property type="nucleotide sequence ID" value="NC_017262.1"/>
</dbReference>
<dbReference type="eggNOG" id="COG1256">
    <property type="taxonomic scope" value="Bacteria"/>
</dbReference>
<feature type="domain" description="Flagellar basal-body/hook protein C-terminal" evidence="7">
    <location>
        <begin position="419"/>
        <end position="457"/>
    </location>
</feature>
<dbReference type="HOGENOM" id="CLU_012762_2_1_5"/>
<evidence type="ECO:0000259" key="7">
    <source>
        <dbReference type="Pfam" id="PF06429"/>
    </source>
</evidence>
<dbReference type="InterPro" id="IPR010930">
    <property type="entry name" value="Flg_bb/hook_C_dom"/>
</dbReference>
<dbReference type="OrthoDB" id="7181295at2"/>
<feature type="domain" description="Flagellar hook-associated protein FlgK helical" evidence="8">
    <location>
        <begin position="97"/>
        <end position="333"/>
    </location>
</feature>
<keyword evidence="9" id="KW-0282">Flagellum</keyword>
<comment type="similarity">
    <text evidence="3">Belongs to the flagella basal body rod proteins family.</text>
</comment>
<reference evidence="9 10" key="1">
    <citation type="journal article" date="2011" name="J. Bacteriol.">
        <title>Genome sequence of the ethanol-producing Zymomonas mobilis subsp. mobilis lectotype strain ATCC 10988.</title>
        <authorList>
            <person name="Pappas K.M."/>
            <person name="Kouvelis V.N."/>
            <person name="Saunders E."/>
            <person name="Brettin T.S."/>
            <person name="Bruce D."/>
            <person name="Detter C."/>
            <person name="Balakireva M."/>
            <person name="Han C.S."/>
            <person name="Savvakis G."/>
            <person name="Kyrpides N.C."/>
            <person name="Typas M.A."/>
        </authorList>
    </citation>
    <scope>NUCLEOTIDE SEQUENCE [LARGE SCALE GENOMIC DNA]</scope>
    <source>
        <strain evidence="10">ATCC 10988 / DSM 424 / CCUG 17860 / LMG 404 / NCIMB 8938 / NRRL B-806 / ZM1</strain>
    </source>
</reference>
<dbReference type="EMBL" id="CP002850">
    <property type="protein sequence ID" value="AEH62960.1"/>
    <property type="molecule type" value="Genomic_DNA"/>
</dbReference>
<sequence>MSDILQIGASGVLNYGKAIDVIGENVSNASTTGYARRDVSLIEAPNGGSGILGLNQVSGNGVTTQSVTRAWDGFAATHVRNTASDAGEASAVSRWMSSAETALNSGDTGTDSELTSFFTSLTTLASNPTNATQQAASISALNDSAKAISYSASNLKNVSDGIKDEADGSVSVINSDLKTLAKVNAAIIRTPSGTDSAAGLADQRDQLLDDLSSKIGINADIASNGTVKITLSGTSNGQTLLSSTAAGQMAGSFTASMDSSGKLTIGVKDALNSNNNRDMSNSAGGSLSGLVTVASTVADERSSLNSAASDFVTQVNAWNSQGTTPSGAAGGDLLTITDGDATTIATTTSDGSKIASANSSSPNGNLQNVSSALRGSNGIEANYATLVSNNAQATSSAATNATNTKNLYNTAAKTRDSLSGVDLSTEAAQLLRYQQAYNASAKILQTAQTTMQAILELF</sequence>
<dbReference type="GO" id="GO:0009424">
    <property type="term" value="C:bacterial-type flagellum hook"/>
    <property type="evidence" value="ECO:0007669"/>
    <property type="project" value="InterPro"/>
</dbReference>
<keyword evidence="9" id="KW-0969">Cilium</keyword>
<dbReference type="PANTHER" id="PTHR30033">
    <property type="entry name" value="FLAGELLAR HOOK-ASSOCIATED PROTEIN 1"/>
    <property type="match status" value="1"/>
</dbReference>
<dbReference type="KEGG" id="zmm:Zmob_1129"/>
<dbReference type="GO" id="GO:0005576">
    <property type="term" value="C:extracellular region"/>
    <property type="evidence" value="ECO:0007669"/>
    <property type="project" value="UniProtKB-SubCell"/>
</dbReference>
<dbReference type="Proteomes" id="UP000001494">
    <property type="component" value="Chromosome"/>
</dbReference>
<dbReference type="InterPro" id="IPR053927">
    <property type="entry name" value="FlgK_helical"/>
</dbReference>
<evidence type="ECO:0000256" key="2">
    <source>
        <dbReference type="ARBA" id="ARBA00004613"/>
    </source>
</evidence>
<evidence type="ECO:0000313" key="9">
    <source>
        <dbReference type="EMBL" id="AEH62960.1"/>
    </source>
</evidence>
<dbReference type="InterPro" id="IPR019776">
    <property type="entry name" value="Flagellar_basal_body_rod_CS"/>
</dbReference>
<evidence type="ECO:0000256" key="1">
    <source>
        <dbReference type="ARBA" id="ARBA00004365"/>
    </source>
</evidence>
<comment type="subcellular location">
    <subcellularLocation>
        <location evidence="1">Bacterial flagellum</location>
    </subcellularLocation>
    <subcellularLocation>
        <location evidence="2">Secreted</location>
    </subcellularLocation>
</comment>
<evidence type="ECO:0000259" key="8">
    <source>
        <dbReference type="Pfam" id="PF22638"/>
    </source>
</evidence>
<evidence type="ECO:0000313" key="10">
    <source>
        <dbReference type="Proteomes" id="UP000001494"/>
    </source>
</evidence>
<dbReference type="NCBIfam" id="TIGR02492">
    <property type="entry name" value="flgK_ends"/>
    <property type="match status" value="1"/>
</dbReference>
<keyword evidence="5" id="KW-0964">Secreted</keyword>
<evidence type="ECO:0000256" key="6">
    <source>
        <dbReference type="ARBA" id="ARBA00023143"/>
    </source>
</evidence>
<evidence type="ECO:0000256" key="3">
    <source>
        <dbReference type="ARBA" id="ARBA00009677"/>
    </source>
</evidence>
<organism evidence="9 10">
    <name type="scientific">Zymomonas mobilis subsp. mobilis (strain ATCC 10988 / DSM 424 / LMG 404 / NCIMB 8938 / NRRL B-806 / ZM1)</name>
    <dbReference type="NCBI Taxonomy" id="555217"/>
    <lineage>
        <taxon>Bacteria</taxon>
        <taxon>Pseudomonadati</taxon>
        <taxon>Pseudomonadota</taxon>
        <taxon>Alphaproteobacteria</taxon>
        <taxon>Sphingomonadales</taxon>
        <taxon>Zymomonadaceae</taxon>
        <taxon>Zymomonas</taxon>
    </lineage>
</organism>
<proteinExistence type="inferred from homology"/>
<keyword evidence="6" id="KW-0975">Bacterial flagellum</keyword>
<name>A0A0H3FYV0_ZYMMA</name>